<dbReference type="PROSITE" id="PS50995">
    <property type="entry name" value="HTH_MARR_2"/>
    <property type="match status" value="1"/>
</dbReference>
<dbReference type="InterPro" id="IPR011991">
    <property type="entry name" value="ArsR-like_HTH"/>
</dbReference>
<sequence>MMNLNYEKQISELLLDTICKFDERDSKERNFGTDVNIHHSEIHMIKFIKENTNLHISAIARKLGITRGAVSQTINRLQKKGLITKEMNEVNNSKLVLKLTHKGESAYLNHENYHKQYEIRIKNILGNMRGGSEEVIYNFLREFNKEI</sequence>
<dbReference type="InterPro" id="IPR036388">
    <property type="entry name" value="WH-like_DNA-bd_sf"/>
</dbReference>
<dbReference type="InterPro" id="IPR000835">
    <property type="entry name" value="HTH_MarR-typ"/>
</dbReference>
<gene>
    <name evidence="1" type="ORF">CROST_010290</name>
</gene>
<evidence type="ECO:0000313" key="1">
    <source>
        <dbReference type="EMBL" id="URZ10321.1"/>
    </source>
</evidence>
<dbReference type="Gene3D" id="1.10.10.10">
    <property type="entry name" value="Winged helix-like DNA-binding domain superfamily/Winged helix DNA-binding domain"/>
    <property type="match status" value="1"/>
</dbReference>
<evidence type="ECO:0000313" key="2">
    <source>
        <dbReference type="Proteomes" id="UP000190951"/>
    </source>
</evidence>
<dbReference type="SMART" id="SM00347">
    <property type="entry name" value="HTH_MARR"/>
    <property type="match status" value="1"/>
</dbReference>
<dbReference type="RefSeq" id="WP_077835079.1">
    <property type="nucleotide sequence ID" value="NZ_CP096983.1"/>
</dbReference>
<organism evidence="1 2">
    <name type="scientific">Clostridium felsineum</name>
    <dbReference type="NCBI Taxonomy" id="36839"/>
    <lineage>
        <taxon>Bacteria</taxon>
        <taxon>Bacillati</taxon>
        <taxon>Bacillota</taxon>
        <taxon>Clostridia</taxon>
        <taxon>Eubacteriales</taxon>
        <taxon>Clostridiaceae</taxon>
        <taxon>Clostridium</taxon>
    </lineage>
</organism>
<dbReference type="PANTHER" id="PTHR35790:SF4">
    <property type="entry name" value="HTH-TYPE TRANSCRIPTIONAL REGULATOR PCHR"/>
    <property type="match status" value="1"/>
</dbReference>
<dbReference type="InterPro" id="IPR052067">
    <property type="entry name" value="Metal_resp_HTH_trans_reg"/>
</dbReference>
<keyword evidence="2" id="KW-1185">Reference proteome</keyword>
<dbReference type="SUPFAM" id="SSF46785">
    <property type="entry name" value="Winged helix' DNA-binding domain"/>
    <property type="match status" value="1"/>
</dbReference>
<dbReference type="AlphaFoldDB" id="A0A1S8L1V5"/>
<dbReference type="STRING" id="84029.CROST_30450"/>
<dbReference type="InterPro" id="IPR036390">
    <property type="entry name" value="WH_DNA-bd_sf"/>
</dbReference>
<dbReference type="CDD" id="cd00090">
    <property type="entry name" value="HTH_ARSR"/>
    <property type="match status" value="1"/>
</dbReference>
<dbReference type="KEGG" id="crw:CROST_010290"/>
<dbReference type="Proteomes" id="UP000190951">
    <property type="component" value="Chromosome"/>
</dbReference>
<protein>
    <submittedName>
        <fullName evidence="1">Uncharacterized protein</fullName>
    </submittedName>
</protein>
<dbReference type="GO" id="GO:0003700">
    <property type="term" value="F:DNA-binding transcription factor activity"/>
    <property type="evidence" value="ECO:0007669"/>
    <property type="project" value="InterPro"/>
</dbReference>
<dbReference type="EMBL" id="CP096983">
    <property type="protein sequence ID" value="URZ10321.1"/>
    <property type="molecule type" value="Genomic_DNA"/>
</dbReference>
<proteinExistence type="predicted"/>
<dbReference type="Pfam" id="PF12802">
    <property type="entry name" value="MarR_2"/>
    <property type="match status" value="1"/>
</dbReference>
<reference evidence="1 2" key="1">
    <citation type="submission" date="2022-04" db="EMBL/GenBank/DDBJ databases">
        <title>Genome sequence of C. roseum typestrain.</title>
        <authorList>
            <person name="Poehlein A."/>
            <person name="Schoch T."/>
            <person name="Duerre P."/>
            <person name="Daniel R."/>
        </authorList>
    </citation>
    <scope>NUCLEOTIDE SEQUENCE [LARGE SCALE GENOMIC DNA]</scope>
    <source>
        <strain evidence="1 2">DSM 7320</strain>
    </source>
</reference>
<name>A0A1S8L1V5_9CLOT</name>
<dbReference type="PANTHER" id="PTHR35790">
    <property type="entry name" value="HTH-TYPE TRANSCRIPTIONAL REGULATOR PCHR"/>
    <property type="match status" value="1"/>
</dbReference>
<accession>A0A1S8L1V5</accession>